<keyword evidence="2" id="KW-1185">Reference proteome</keyword>
<name>A0A167KGS9_CALVF</name>
<dbReference type="OrthoDB" id="2884925at2759"/>
<dbReference type="EMBL" id="KV417293">
    <property type="protein sequence ID" value="KZO94636.1"/>
    <property type="molecule type" value="Genomic_DNA"/>
</dbReference>
<proteinExistence type="predicted"/>
<evidence type="ECO:0008006" key="3">
    <source>
        <dbReference type="Google" id="ProtNLM"/>
    </source>
</evidence>
<organism evidence="1 2">
    <name type="scientific">Calocera viscosa (strain TUFC12733)</name>
    <dbReference type="NCBI Taxonomy" id="1330018"/>
    <lineage>
        <taxon>Eukaryota</taxon>
        <taxon>Fungi</taxon>
        <taxon>Dikarya</taxon>
        <taxon>Basidiomycota</taxon>
        <taxon>Agaricomycotina</taxon>
        <taxon>Dacrymycetes</taxon>
        <taxon>Dacrymycetales</taxon>
        <taxon>Dacrymycetaceae</taxon>
        <taxon>Calocera</taxon>
    </lineage>
</organism>
<gene>
    <name evidence="1" type="ORF">CALVIDRAFT_195766</name>
</gene>
<dbReference type="AlphaFoldDB" id="A0A167KGS9"/>
<evidence type="ECO:0000313" key="2">
    <source>
        <dbReference type="Proteomes" id="UP000076738"/>
    </source>
</evidence>
<protein>
    <recommendedName>
        <fullName evidence="3">F-box domain-containing protein</fullName>
    </recommendedName>
</protein>
<accession>A0A167KGS9</accession>
<dbReference type="Proteomes" id="UP000076738">
    <property type="component" value="Unassembled WGS sequence"/>
</dbReference>
<evidence type="ECO:0000313" key="1">
    <source>
        <dbReference type="EMBL" id="KZO94636.1"/>
    </source>
</evidence>
<reference evidence="1 2" key="1">
    <citation type="journal article" date="2016" name="Mol. Biol. Evol.">
        <title>Comparative Genomics of Early-Diverging Mushroom-Forming Fungi Provides Insights into the Origins of Lignocellulose Decay Capabilities.</title>
        <authorList>
            <person name="Nagy L.G."/>
            <person name="Riley R."/>
            <person name="Tritt A."/>
            <person name="Adam C."/>
            <person name="Daum C."/>
            <person name="Floudas D."/>
            <person name="Sun H."/>
            <person name="Yadav J.S."/>
            <person name="Pangilinan J."/>
            <person name="Larsson K.H."/>
            <person name="Matsuura K."/>
            <person name="Barry K."/>
            <person name="Labutti K."/>
            <person name="Kuo R."/>
            <person name="Ohm R.A."/>
            <person name="Bhattacharya S.S."/>
            <person name="Shirouzu T."/>
            <person name="Yoshinaga Y."/>
            <person name="Martin F.M."/>
            <person name="Grigoriev I.V."/>
            <person name="Hibbett D.S."/>
        </authorList>
    </citation>
    <scope>NUCLEOTIDE SEQUENCE [LARGE SCALE GENOMIC DNA]</scope>
    <source>
        <strain evidence="1 2">TUFC12733</strain>
    </source>
</reference>
<sequence>MIPSASSPVIGSMNPYLNHNVYHESNTPIHKLNTDVLLDVFTSCRDIEAVSIWAISRTCSQWRTLALEHSSLYLDKLMCRLGRAWLTFCHRWTHIVVNHASVRCLDSRRMAGWIRTWIERSGTEKALDVVIDLQHQYRFDSRFSLDWRKFEDLFLVISHQASRWHSFSYTLGHGVVANWPEVESPLCADIKAHLCYTPILRLISLKQTDDGLDILSPQYVYLLLSAETAPQLRSVSLSNIVFEGCESGWEVDHVSCEIVGPAESWNRLVNTQSTLQTYSSFKSLRLWGWASVGPAAHRLPFVLGRLEELTTVPDPFFAQVLSTVDMPCLADLTLDGRNVEQSACYKYVDNEYSPKLLDDLATRPSASILTTLTLYLPFQRMPWESIVHFAKLQKLHILMPDTDSFWSMCPSNMGALYTDRMKLGWHLPQLRTLVLESTEPYGSTGGELTGEWWELELGLKQLLADRWEAARGKRANIARLDVDIICSNWKILIRDSKDCTDGST</sequence>